<dbReference type="Gene3D" id="2.60.40.1180">
    <property type="entry name" value="Golgi alpha-mannosidase II"/>
    <property type="match status" value="1"/>
</dbReference>
<feature type="domain" description="DUF1935" evidence="1">
    <location>
        <begin position="6"/>
        <end position="111"/>
    </location>
</feature>
<keyword evidence="3" id="KW-1185">Reference proteome</keyword>
<dbReference type="Pfam" id="PF09149">
    <property type="entry name" value="DUF1935"/>
    <property type="match status" value="1"/>
</dbReference>
<reference evidence="2 3" key="1">
    <citation type="submission" date="2021-02" db="EMBL/GenBank/DDBJ databases">
        <title>Porcisia hertigi Genome sequencing and assembly.</title>
        <authorList>
            <person name="Almutairi H."/>
            <person name="Gatherer D."/>
        </authorList>
    </citation>
    <scope>NUCLEOTIDE SEQUENCE [LARGE SCALE GENOMIC DNA]</scope>
    <source>
        <strain evidence="2 3">C119</strain>
    </source>
</reference>
<dbReference type="InterPro" id="IPR013780">
    <property type="entry name" value="Glyco_hydro_b"/>
</dbReference>
<dbReference type="GeneID" id="94292756"/>
<sequence>MSDIKFENGEPTYKGSTVLKCFKDNGNGLLFRIVNDDEHKWAFYNDTTNYKMTVKVAFGKDSKIEALGNTTMHKDEESGEFKCELHIEPLATEMFIEGEPNGFKISFEANPIPKA</sequence>
<protein>
    <recommendedName>
        <fullName evidence="1">DUF1935 domain-containing protein</fullName>
    </recommendedName>
</protein>
<evidence type="ECO:0000313" key="2">
    <source>
        <dbReference type="EMBL" id="KAG5509420.1"/>
    </source>
</evidence>
<dbReference type="OrthoDB" id="274748at2759"/>
<dbReference type="EMBL" id="JAFJZO010000014">
    <property type="protein sequence ID" value="KAG5509420.1"/>
    <property type="molecule type" value="Genomic_DNA"/>
</dbReference>
<dbReference type="InterPro" id="IPR015232">
    <property type="entry name" value="DUF1935"/>
</dbReference>
<evidence type="ECO:0000313" key="3">
    <source>
        <dbReference type="Proteomes" id="UP000674318"/>
    </source>
</evidence>
<dbReference type="FunFam" id="2.60.40.1180:FF:000033">
    <property type="entry name" value="Calpain-like cysteine peptidase, putative"/>
    <property type="match status" value="1"/>
</dbReference>
<dbReference type="InterPro" id="IPR036310">
    <property type="entry name" value="Smp-1-like_sf"/>
</dbReference>
<proteinExistence type="predicted"/>
<dbReference type="AlphaFoldDB" id="A0A836LH45"/>
<organism evidence="2 3">
    <name type="scientific">Porcisia hertigi</name>
    <dbReference type="NCBI Taxonomy" id="2761500"/>
    <lineage>
        <taxon>Eukaryota</taxon>
        <taxon>Discoba</taxon>
        <taxon>Euglenozoa</taxon>
        <taxon>Kinetoplastea</taxon>
        <taxon>Metakinetoplastina</taxon>
        <taxon>Trypanosomatida</taxon>
        <taxon>Trypanosomatidae</taxon>
        <taxon>Leishmaniinae</taxon>
        <taxon>Porcisia</taxon>
    </lineage>
</organism>
<accession>A0A836LH45</accession>
<name>A0A836LH45_9TRYP</name>
<evidence type="ECO:0000259" key="1">
    <source>
        <dbReference type="Pfam" id="PF09149"/>
    </source>
</evidence>
<dbReference type="PANTHER" id="PTHR47047">
    <property type="entry name" value="PUTATIVE-RELATED-RELATED"/>
    <property type="match status" value="1"/>
</dbReference>
<gene>
    <name evidence="2" type="ORF">JKF63_06730</name>
</gene>
<dbReference type="Proteomes" id="UP000674318">
    <property type="component" value="Unassembled WGS sequence"/>
</dbReference>
<comment type="caution">
    <text evidence="2">The sequence shown here is derived from an EMBL/GenBank/DDBJ whole genome shotgun (WGS) entry which is preliminary data.</text>
</comment>
<dbReference type="RefSeq" id="XP_067758572.1">
    <property type="nucleotide sequence ID" value="XM_067902679.1"/>
</dbReference>
<dbReference type="SUPFAM" id="SSF101601">
    <property type="entry name" value="Smp-1-like"/>
    <property type="match status" value="1"/>
</dbReference>
<dbReference type="PANTHER" id="PTHR47047:SF8">
    <property type="entry name" value="CYSTEINE PEPTIDASE, PUTATIVE-RELATED"/>
    <property type="match status" value="1"/>
</dbReference>
<dbReference type="KEGG" id="phet:94292756"/>